<name>A0AAN6ZAB6_9PEZI</name>
<evidence type="ECO:0000313" key="3">
    <source>
        <dbReference type="Proteomes" id="UP001304895"/>
    </source>
</evidence>
<dbReference type="Proteomes" id="UP001304895">
    <property type="component" value="Unassembled WGS sequence"/>
</dbReference>
<reference evidence="2" key="1">
    <citation type="journal article" date="2023" name="Mol. Phylogenet. Evol.">
        <title>Genome-scale phylogeny and comparative genomics of the fungal order Sordariales.</title>
        <authorList>
            <person name="Hensen N."/>
            <person name="Bonometti L."/>
            <person name="Westerberg I."/>
            <person name="Brannstrom I.O."/>
            <person name="Guillou S."/>
            <person name="Cros-Aarteil S."/>
            <person name="Calhoun S."/>
            <person name="Haridas S."/>
            <person name="Kuo A."/>
            <person name="Mondo S."/>
            <person name="Pangilinan J."/>
            <person name="Riley R."/>
            <person name="LaButti K."/>
            <person name="Andreopoulos B."/>
            <person name="Lipzen A."/>
            <person name="Chen C."/>
            <person name="Yan M."/>
            <person name="Daum C."/>
            <person name="Ng V."/>
            <person name="Clum A."/>
            <person name="Steindorff A."/>
            <person name="Ohm R.A."/>
            <person name="Martin F."/>
            <person name="Silar P."/>
            <person name="Natvig D.O."/>
            <person name="Lalanne C."/>
            <person name="Gautier V."/>
            <person name="Ament-Velasquez S.L."/>
            <person name="Kruys A."/>
            <person name="Hutchinson M.I."/>
            <person name="Powell A.J."/>
            <person name="Barry K."/>
            <person name="Miller A.N."/>
            <person name="Grigoriev I.V."/>
            <person name="Debuchy R."/>
            <person name="Gladieux P."/>
            <person name="Hiltunen Thoren M."/>
            <person name="Johannesson H."/>
        </authorList>
    </citation>
    <scope>NUCLEOTIDE SEQUENCE</scope>
    <source>
        <strain evidence="2">CBS 123565</strain>
    </source>
</reference>
<dbReference type="AlphaFoldDB" id="A0AAN6ZAB6"/>
<gene>
    <name evidence="2" type="ORF">BT67DRAFT_220582</name>
</gene>
<dbReference type="EMBL" id="MU853436">
    <property type="protein sequence ID" value="KAK4130463.1"/>
    <property type="molecule type" value="Genomic_DNA"/>
</dbReference>
<protein>
    <submittedName>
        <fullName evidence="2">Uncharacterized protein</fullName>
    </submittedName>
</protein>
<keyword evidence="3" id="KW-1185">Reference proteome</keyword>
<proteinExistence type="predicted"/>
<comment type="caution">
    <text evidence="2">The sequence shown here is derived from an EMBL/GenBank/DDBJ whole genome shotgun (WGS) entry which is preliminary data.</text>
</comment>
<evidence type="ECO:0000313" key="2">
    <source>
        <dbReference type="EMBL" id="KAK4130463.1"/>
    </source>
</evidence>
<organism evidence="2 3">
    <name type="scientific">Trichocladium antarcticum</name>
    <dbReference type="NCBI Taxonomy" id="1450529"/>
    <lineage>
        <taxon>Eukaryota</taxon>
        <taxon>Fungi</taxon>
        <taxon>Dikarya</taxon>
        <taxon>Ascomycota</taxon>
        <taxon>Pezizomycotina</taxon>
        <taxon>Sordariomycetes</taxon>
        <taxon>Sordariomycetidae</taxon>
        <taxon>Sordariales</taxon>
        <taxon>Chaetomiaceae</taxon>
        <taxon>Trichocladium</taxon>
    </lineage>
</organism>
<evidence type="ECO:0000256" key="1">
    <source>
        <dbReference type="SAM" id="MobiDB-lite"/>
    </source>
</evidence>
<accession>A0AAN6ZAB6</accession>
<sequence length="91" mass="9579">MFVVGPCRPGPGKEAREAVPEIGISPPGNFWNAHPSSRSFSAPPTPSSPREPALQFAAASATHDGPELARDVSSTDFRLPTPMLNSALALR</sequence>
<feature type="region of interest" description="Disordered" evidence="1">
    <location>
        <begin position="1"/>
        <end position="70"/>
    </location>
</feature>
<reference evidence="2" key="2">
    <citation type="submission" date="2023-05" db="EMBL/GenBank/DDBJ databases">
        <authorList>
            <consortium name="Lawrence Berkeley National Laboratory"/>
            <person name="Steindorff A."/>
            <person name="Hensen N."/>
            <person name="Bonometti L."/>
            <person name="Westerberg I."/>
            <person name="Brannstrom I.O."/>
            <person name="Guillou S."/>
            <person name="Cros-Aarteil S."/>
            <person name="Calhoun S."/>
            <person name="Haridas S."/>
            <person name="Kuo A."/>
            <person name="Mondo S."/>
            <person name="Pangilinan J."/>
            <person name="Riley R."/>
            <person name="Labutti K."/>
            <person name="Andreopoulos B."/>
            <person name="Lipzen A."/>
            <person name="Chen C."/>
            <person name="Yanf M."/>
            <person name="Daum C."/>
            <person name="Ng V."/>
            <person name="Clum A."/>
            <person name="Ohm R."/>
            <person name="Martin F."/>
            <person name="Silar P."/>
            <person name="Natvig D."/>
            <person name="Lalanne C."/>
            <person name="Gautier V."/>
            <person name="Ament-Velasquez S.L."/>
            <person name="Kruys A."/>
            <person name="Hutchinson M.I."/>
            <person name="Powell A.J."/>
            <person name="Barry K."/>
            <person name="Miller A.N."/>
            <person name="Grigoriev I.V."/>
            <person name="Debuchy R."/>
            <person name="Gladieux P."/>
            <person name="Thoren M.H."/>
            <person name="Johannesson H."/>
        </authorList>
    </citation>
    <scope>NUCLEOTIDE SEQUENCE</scope>
    <source>
        <strain evidence="2">CBS 123565</strain>
    </source>
</reference>